<proteinExistence type="predicted"/>
<sequence length="60" mass="7225">MTDRKDLIQEPLVTKSENPDPEYQRLIREYADNPFFDINLRPEEKEKAIKYLLELRESGE</sequence>
<reference evidence="1 2" key="1">
    <citation type="journal article" date="2016" name="Nat. Commun.">
        <title>Thousands of microbial genomes shed light on interconnected biogeochemical processes in an aquifer system.</title>
        <authorList>
            <person name="Anantharaman K."/>
            <person name="Brown C.T."/>
            <person name="Hug L.A."/>
            <person name="Sharon I."/>
            <person name="Castelle C.J."/>
            <person name="Probst A.J."/>
            <person name="Thomas B.C."/>
            <person name="Singh A."/>
            <person name="Wilkins M.J."/>
            <person name="Karaoz U."/>
            <person name="Brodie E.L."/>
            <person name="Williams K.H."/>
            <person name="Hubbard S.S."/>
            <person name="Banfield J.F."/>
        </authorList>
    </citation>
    <scope>NUCLEOTIDE SEQUENCE [LARGE SCALE GENOMIC DNA]</scope>
</reference>
<accession>A0A1G2BWV0</accession>
<organism evidence="1 2">
    <name type="scientific">Candidatus Komeilibacteria bacterium RIFCSPLOWO2_01_FULL_53_11</name>
    <dbReference type="NCBI Taxonomy" id="1798552"/>
    <lineage>
        <taxon>Bacteria</taxon>
        <taxon>Candidatus Komeiliibacteriota</taxon>
    </lineage>
</organism>
<evidence type="ECO:0000313" key="2">
    <source>
        <dbReference type="Proteomes" id="UP000177349"/>
    </source>
</evidence>
<gene>
    <name evidence="1" type="ORF">A3B31_02155</name>
</gene>
<dbReference type="AlphaFoldDB" id="A0A1G2BWV0"/>
<dbReference type="Proteomes" id="UP000177349">
    <property type="component" value="Unassembled WGS sequence"/>
</dbReference>
<comment type="caution">
    <text evidence="1">The sequence shown here is derived from an EMBL/GenBank/DDBJ whole genome shotgun (WGS) entry which is preliminary data.</text>
</comment>
<name>A0A1G2BWV0_9BACT</name>
<protein>
    <submittedName>
        <fullName evidence="1">Uncharacterized protein</fullName>
    </submittedName>
</protein>
<dbReference type="EMBL" id="MHKN01000003">
    <property type="protein sequence ID" value="OGY92999.1"/>
    <property type="molecule type" value="Genomic_DNA"/>
</dbReference>
<evidence type="ECO:0000313" key="1">
    <source>
        <dbReference type="EMBL" id="OGY92999.1"/>
    </source>
</evidence>